<evidence type="ECO:0000313" key="1">
    <source>
        <dbReference type="EMBL" id="KAK5882813.1"/>
    </source>
</evidence>
<dbReference type="AlphaFoldDB" id="A0AAN8BDF8"/>
<dbReference type="EMBL" id="JAULUE010002062">
    <property type="protein sequence ID" value="KAK5882813.1"/>
    <property type="molecule type" value="Genomic_DNA"/>
</dbReference>
<sequence length="73" mass="8286">MRVLEGIKAECCAPNTAIRVSTEALFDAVTSPVSEVIIIQRDDMQREDRWRDGDEDGDHVKANQWVACLERLI</sequence>
<dbReference type="Proteomes" id="UP001335648">
    <property type="component" value="Unassembled WGS sequence"/>
</dbReference>
<protein>
    <submittedName>
        <fullName evidence="1">Uncharacterized protein</fullName>
    </submittedName>
</protein>
<name>A0AAN8BDF8_9TELE</name>
<proteinExistence type="predicted"/>
<keyword evidence="2" id="KW-1185">Reference proteome</keyword>
<evidence type="ECO:0000313" key="2">
    <source>
        <dbReference type="Proteomes" id="UP001335648"/>
    </source>
</evidence>
<reference evidence="1 2" key="1">
    <citation type="journal article" date="2023" name="Mol. Biol. Evol.">
        <title>Genomics of Secondarily Temperate Adaptation in the Only Non-Antarctic Icefish.</title>
        <authorList>
            <person name="Rivera-Colon A.G."/>
            <person name="Rayamajhi N."/>
            <person name="Minhas B.F."/>
            <person name="Madrigal G."/>
            <person name="Bilyk K.T."/>
            <person name="Yoon V."/>
            <person name="Hune M."/>
            <person name="Gregory S."/>
            <person name="Cheng C.H.C."/>
            <person name="Catchen J.M."/>
        </authorList>
    </citation>
    <scope>NUCLEOTIDE SEQUENCE [LARGE SCALE GENOMIC DNA]</scope>
    <source>
        <strain evidence="1">JC2023a</strain>
    </source>
</reference>
<comment type="caution">
    <text evidence="1">The sequence shown here is derived from an EMBL/GenBank/DDBJ whole genome shotgun (WGS) entry which is preliminary data.</text>
</comment>
<organism evidence="1 2">
    <name type="scientific">Champsocephalus esox</name>
    <name type="common">pike icefish</name>
    <dbReference type="NCBI Taxonomy" id="159716"/>
    <lineage>
        <taxon>Eukaryota</taxon>
        <taxon>Metazoa</taxon>
        <taxon>Chordata</taxon>
        <taxon>Craniata</taxon>
        <taxon>Vertebrata</taxon>
        <taxon>Euteleostomi</taxon>
        <taxon>Actinopterygii</taxon>
        <taxon>Neopterygii</taxon>
        <taxon>Teleostei</taxon>
        <taxon>Neoteleostei</taxon>
        <taxon>Acanthomorphata</taxon>
        <taxon>Eupercaria</taxon>
        <taxon>Perciformes</taxon>
        <taxon>Notothenioidei</taxon>
        <taxon>Channichthyidae</taxon>
        <taxon>Champsocephalus</taxon>
    </lineage>
</organism>
<accession>A0AAN8BDF8</accession>
<gene>
    <name evidence="1" type="ORF">CesoFtcFv8_021361</name>
</gene>